<reference evidence="2" key="1">
    <citation type="submission" date="2016-10" db="EMBL/GenBank/DDBJ databases">
        <authorList>
            <person name="Varghese N."/>
            <person name="Submissions S."/>
        </authorList>
    </citation>
    <scope>NUCLEOTIDE SEQUENCE [LARGE SCALE GENOMIC DNA]</scope>
    <source>
        <strain evidence="2">CGMCC 1.3704</strain>
    </source>
</reference>
<dbReference type="STRING" id="240302.BN982_00290"/>
<dbReference type="Proteomes" id="UP000183557">
    <property type="component" value="Unassembled WGS sequence"/>
</dbReference>
<dbReference type="Gene3D" id="1.10.10.410">
    <property type="match status" value="1"/>
</dbReference>
<dbReference type="GO" id="GO:0016884">
    <property type="term" value="F:carbon-nitrogen ligase activity, with glutamine as amido-N-donor"/>
    <property type="evidence" value="ECO:0007669"/>
    <property type="project" value="InterPro"/>
</dbReference>
<dbReference type="InterPro" id="IPR019004">
    <property type="entry name" value="YqeY/Aim41"/>
</dbReference>
<organism evidence="1 2">
    <name type="scientific">Halobacillus dabanensis</name>
    <dbReference type="NCBI Taxonomy" id="240302"/>
    <lineage>
        <taxon>Bacteria</taxon>
        <taxon>Bacillati</taxon>
        <taxon>Bacillota</taxon>
        <taxon>Bacilli</taxon>
        <taxon>Bacillales</taxon>
        <taxon>Bacillaceae</taxon>
        <taxon>Halobacillus</taxon>
    </lineage>
</organism>
<dbReference type="Gene3D" id="1.10.1510.10">
    <property type="entry name" value="Uncharacterised protein YqeY/AIM41 PF09424, N-terminal domain"/>
    <property type="match status" value="1"/>
</dbReference>
<dbReference type="SUPFAM" id="SSF89095">
    <property type="entry name" value="GatB/YqeY motif"/>
    <property type="match status" value="1"/>
</dbReference>
<evidence type="ECO:0000313" key="2">
    <source>
        <dbReference type="Proteomes" id="UP000183557"/>
    </source>
</evidence>
<dbReference type="AlphaFoldDB" id="A0A1I3PD83"/>
<sequence>MTITDRLTQDMKTAMKARDKEKLSTIRMVKASMQNEAIKLGKDSLSEEEELTVLSREVKQRNDSLHEFKEAGREDLVEGLEREIEILQVYMPKQLTDEELKQIVEETVQEVGATSKSDMGKVMSAVMPKIKGKADGSKVNKVVLQQLS</sequence>
<dbReference type="RefSeq" id="WP_075034757.1">
    <property type="nucleotide sequence ID" value="NZ_FOSB01000001.1"/>
</dbReference>
<proteinExistence type="predicted"/>
<evidence type="ECO:0000313" key="1">
    <source>
        <dbReference type="EMBL" id="SFJ19518.1"/>
    </source>
</evidence>
<gene>
    <name evidence="1" type="ORF">SAMN04487936_101274</name>
</gene>
<dbReference type="InterPro" id="IPR023168">
    <property type="entry name" value="GatB_Yqey_C_2"/>
</dbReference>
<dbReference type="OrthoDB" id="9794041at2"/>
<dbReference type="Pfam" id="PF09424">
    <property type="entry name" value="YqeY"/>
    <property type="match status" value="1"/>
</dbReference>
<name>A0A1I3PD83_HALDA</name>
<dbReference type="InterPro" id="IPR003789">
    <property type="entry name" value="Asn/Gln_tRNA_amidoTrase-B-like"/>
</dbReference>
<accession>A0A1I3PD83</accession>
<dbReference type="PANTHER" id="PTHR28055">
    <property type="entry name" value="ALTERED INHERITANCE OF MITOCHONDRIA PROTEIN 41, MITOCHONDRIAL"/>
    <property type="match status" value="1"/>
</dbReference>
<dbReference type="PANTHER" id="PTHR28055:SF1">
    <property type="entry name" value="ALTERED INHERITANCE OF MITOCHONDRIA PROTEIN 41, MITOCHONDRIAL"/>
    <property type="match status" value="1"/>
</dbReference>
<keyword evidence="2" id="KW-1185">Reference proteome</keyword>
<dbReference type="eggNOG" id="COG1610">
    <property type="taxonomic scope" value="Bacteria"/>
</dbReference>
<evidence type="ECO:0008006" key="3">
    <source>
        <dbReference type="Google" id="ProtNLM"/>
    </source>
</evidence>
<dbReference type="InterPro" id="IPR042184">
    <property type="entry name" value="YqeY/Aim41_N"/>
</dbReference>
<protein>
    <recommendedName>
        <fullName evidence="3">GatB/YqeY domain-containing protein</fullName>
    </recommendedName>
</protein>
<dbReference type="EMBL" id="FOSB01000001">
    <property type="protein sequence ID" value="SFJ19518.1"/>
    <property type="molecule type" value="Genomic_DNA"/>
</dbReference>